<dbReference type="Proteomes" id="UP000297258">
    <property type="component" value="Unassembled WGS sequence"/>
</dbReference>
<dbReference type="SUPFAM" id="SSF52172">
    <property type="entry name" value="CheY-like"/>
    <property type="match status" value="1"/>
</dbReference>
<dbReference type="RefSeq" id="WP_135191900.1">
    <property type="nucleotide sequence ID" value="NZ_SPUM01000144.1"/>
</dbReference>
<dbReference type="PANTHER" id="PTHR44591">
    <property type="entry name" value="STRESS RESPONSE REGULATOR PROTEIN 1"/>
    <property type="match status" value="1"/>
</dbReference>
<name>A0A4Y9SRX1_9BURK</name>
<evidence type="ECO:0000313" key="4">
    <source>
        <dbReference type="EMBL" id="TFW27954.1"/>
    </source>
</evidence>
<dbReference type="EMBL" id="SPUM01000144">
    <property type="protein sequence ID" value="TFW27954.1"/>
    <property type="molecule type" value="Genomic_DNA"/>
</dbReference>
<dbReference type="GO" id="GO:0000160">
    <property type="term" value="P:phosphorelay signal transduction system"/>
    <property type="evidence" value="ECO:0007669"/>
    <property type="project" value="InterPro"/>
</dbReference>
<evidence type="ECO:0000256" key="2">
    <source>
        <dbReference type="PROSITE-ProRule" id="PRU00169"/>
    </source>
</evidence>
<comment type="caution">
    <text evidence="4">The sequence shown here is derived from an EMBL/GenBank/DDBJ whole genome shotgun (WGS) entry which is preliminary data.</text>
</comment>
<keyword evidence="1 2" id="KW-0597">Phosphoprotein</keyword>
<dbReference type="InterPro" id="IPR050595">
    <property type="entry name" value="Bact_response_regulator"/>
</dbReference>
<sequence>MLAPGKSARSTASYNWFATSLGDPASWPHPLHLATDILLNTPLPMLLAWGADSIVVFNEAYAKLAGPGYGTVPGGAVPPVLPPPLAAAGAELARAWQGEAAVAPSVALSFAHAGGATEEIRDVHFTPVRMDNGAVRGVLCAIAPAGSDPQPEDQGGALRVLVVEDNLDSQYLVCEMLKAFGHRAEGVAHPEDALARLGSARYDVLFSDVSLPGMSGVDLARKALAGDPGLKVIFASGYGDALLRHLEFPYLSLQKPYELDQLQGALDDVARQLHRKT</sequence>
<organism evidence="4 5">
    <name type="scientific">Massilia horti</name>
    <dbReference type="NCBI Taxonomy" id="2562153"/>
    <lineage>
        <taxon>Bacteria</taxon>
        <taxon>Pseudomonadati</taxon>
        <taxon>Pseudomonadota</taxon>
        <taxon>Betaproteobacteria</taxon>
        <taxon>Burkholderiales</taxon>
        <taxon>Oxalobacteraceae</taxon>
        <taxon>Telluria group</taxon>
        <taxon>Massilia</taxon>
    </lineage>
</organism>
<dbReference type="InterPro" id="IPR011006">
    <property type="entry name" value="CheY-like_superfamily"/>
</dbReference>
<keyword evidence="5" id="KW-1185">Reference proteome</keyword>
<dbReference type="AlphaFoldDB" id="A0A4Y9SRX1"/>
<dbReference type="PROSITE" id="PS50110">
    <property type="entry name" value="RESPONSE_REGULATORY"/>
    <property type="match status" value="1"/>
</dbReference>
<evidence type="ECO:0000313" key="5">
    <source>
        <dbReference type="Proteomes" id="UP000297258"/>
    </source>
</evidence>
<evidence type="ECO:0000256" key="1">
    <source>
        <dbReference type="ARBA" id="ARBA00022553"/>
    </source>
</evidence>
<dbReference type="CDD" id="cd00156">
    <property type="entry name" value="REC"/>
    <property type="match status" value="1"/>
</dbReference>
<reference evidence="4 5" key="1">
    <citation type="submission" date="2019-03" db="EMBL/GenBank/DDBJ databases">
        <title>Draft genome of Massilia hortus sp. nov., a novel bacterial species of the Oxalobacteraceae family.</title>
        <authorList>
            <person name="Peta V."/>
            <person name="Raths R."/>
            <person name="Bucking H."/>
        </authorList>
    </citation>
    <scope>NUCLEOTIDE SEQUENCE [LARGE SCALE GENOMIC DNA]</scope>
    <source>
        <strain evidence="4 5">ONC3</strain>
    </source>
</reference>
<evidence type="ECO:0000259" key="3">
    <source>
        <dbReference type="PROSITE" id="PS50110"/>
    </source>
</evidence>
<gene>
    <name evidence="4" type="ORF">E4O92_22585</name>
</gene>
<feature type="modified residue" description="4-aspartylphosphate" evidence="2">
    <location>
        <position position="208"/>
    </location>
</feature>
<dbReference type="Gene3D" id="3.40.50.2300">
    <property type="match status" value="1"/>
</dbReference>
<proteinExistence type="predicted"/>
<dbReference type="Gene3D" id="3.30.450.20">
    <property type="entry name" value="PAS domain"/>
    <property type="match status" value="1"/>
</dbReference>
<dbReference type="SMART" id="SM00448">
    <property type="entry name" value="REC"/>
    <property type="match status" value="1"/>
</dbReference>
<dbReference type="OrthoDB" id="9802155at2"/>
<dbReference type="InterPro" id="IPR001789">
    <property type="entry name" value="Sig_transdc_resp-reg_receiver"/>
</dbReference>
<feature type="domain" description="Response regulatory" evidence="3">
    <location>
        <begin position="159"/>
        <end position="270"/>
    </location>
</feature>
<dbReference type="PANTHER" id="PTHR44591:SF25">
    <property type="entry name" value="CHEMOTAXIS TWO-COMPONENT RESPONSE REGULATOR"/>
    <property type="match status" value="1"/>
</dbReference>
<dbReference type="Pfam" id="PF00072">
    <property type="entry name" value="Response_reg"/>
    <property type="match status" value="1"/>
</dbReference>
<accession>A0A4Y9SRX1</accession>
<protein>
    <submittedName>
        <fullName evidence="4">Response regulator</fullName>
    </submittedName>
</protein>